<organism evidence="1">
    <name type="scientific">Hexamita inflata</name>
    <dbReference type="NCBI Taxonomy" id="28002"/>
    <lineage>
        <taxon>Eukaryota</taxon>
        <taxon>Metamonada</taxon>
        <taxon>Diplomonadida</taxon>
        <taxon>Hexamitidae</taxon>
        <taxon>Hexamitinae</taxon>
        <taxon>Hexamita</taxon>
    </lineage>
</organism>
<name>A0AA86QPR1_9EUKA</name>
<dbReference type="AlphaFoldDB" id="A0AA86QPR1"/>
<comment type="caution">
    <text evidence="1">The sequence shown here is derived from an EMBL/GenBank/DDBJ whole genome shotgun (WGS) entry which is preliminary data.</text>
</comment>
<reference evidence="2 3" key="2">
    <citation type="submission" date="2024-07" db="EMBL/GenBank/DDBJ databases">
        <authorList>
            <person name="Akdeniz Z."/>
        </authorList>
    </citation>
    <scope>NUCLEOTIDE SEQUENCE [LARGE SCALE GENOMIC DNA]</scope>
</reference>
<accession>A0AA86QPR1</accession>
<gene>
    <name evidence="2" type="ORF">HINF_LOCUS27451</name>
    <name evidence="1" type="ORF">HINF_LOCUS51306</name>
</gene>
<evidence type="ECO:0000313" key="3">
    <source>
        <dbReference type="Proteomes" id="UP001642409"/>
    </source>
</evidence>
<evidence type="ECO:0000313" key="1">
    <source>
        <dbReference type="EMBL" id="CAI9963661.1"/>
    </source>
</evidence>
<sequence length="234" mass="27724">MAPRQLQLISDHHGAFHHFILNSIQRWFTAQEHKSLAWRRHNGRLGAIFNQPRRSLWTFLHRPAQAVRNQRRRRRHCIFQCLQHGTAESSCHRARSKSHCGSDVNVQRFLERRQPPIQSQIKYSVYKRILDLFLENDAAVFPVQLSLFPGLVFIIHTLRRFHKFAHFQKQRIGRFRFQYINRLCVLVATLEQIKPLFQLNSPQDASFKFSVPFVNLRAAQMERTVAKKSGKELH</sequence>
<dbReference type="Proteomes" id="UP001642409">
    <property type="component" value="Unassembled WGS sequence"/>
</dbReference>
<evidence type="ECO:0000313" key="2">
    <source>
        <dbReference type="EMBL" id="CAL6020430.1"/>
    </source>
</evidence>
<reference evidence="1" key="1">
    <citation type="submission" date="2023-06" db="EMBL/GenBank/DDBJ databases">
        <authorList>
            <person name="Kurt Z."/>
        </authorList>
    </citation>
    <scope>NUCLEOTIDE SEQUENCE</scope>
</reference>
<keyword evidence="3" id="KW-1185">Reference proteome</keyword>
<dbReference type="EMBL" id="CAXDID020000085">
    <property type="protein sequence ID" value="CAL6020430.1"/>
    <property type="molecule type" value="Genomic_DNA"/>
</dbReference>
<proteinExistence type="predicted"/>
<protein>
    <submittedName>
        <fullName evidence="2">Hypothetical_protein</fullName>
    </submittedName>
</protein>
<dbReference type="EMBL" id="CATOUU010000969">
    <property type="protein sequence ID" value="CAI9963661.1"/>
    <property type="molecule type" value="Genomic_DNA"/>
</dbReference>